<evidence type="ECO:0000313" key="3">
    <source>
        <dbReference type="EMBL" id="KAF7368841.1"/>
    </source>
</evidence>
<dbReference type="Proteomes" id="UP000620124">
    <property type="component" value="Unassembled WGS sequence"/>
</dbReference>
<feature type="transmembrane region" description="Helical" evidence="2">
    <location>
        <begin position="45"/>
        <end position="64"/>
    </location>
</feature>
<accession>A0A8H6Z2T8</accession>
<feature type="region of interest" description="Disordered" evidence="1">
    <location>
        <begin position="71"/>
        <end position="121"/>
    </location>
</feature>
<dbReference type="GO" id="GO:0097363">
    <property type="term" value="F:protein O-acetylglucosaminyltransferase activity"/>
    <property type="evidence" value="ECO:0007669"/>
    <property type="project" value="TreeGrafter"/>
</dbReference>
<organism evidence="3 4">
    <name type="scientific">Mycena venus</name>
    <dbReference type="NCBI Taxonomy" id="2733690"/>
    <lineage>
        <taxon>Eukaryota</taxon>
        <taxon>Fungi</taxon>
        <taxon>Dikarya</taxon>
        <taxon>Basidiomycota</taxon>
        <taxon>Agaricomycotina</taxon>
        <taxon>Agaricomycetes</taxon>
        <taxon>Agaricomycetidae</taxon>
        <taxon>Agaricales</taxon>
        <taxon>Marasmiineae</taxon>
        <taxon>Mycenaceae</taxon>
        <taxon>Mycena</taxon>
    </lineage>
</organism>
<dbReference type="PANTHER" id="PTHR20961:SF38">
    <property type="entry name" value="PROTEIN O-LINKED-MANNOSE BETA-1,4-N-ACETYLGLUCOSAMINYLTRANSFERASE 2"/>
    <property type="match status" value="1"/>
</dbReference>
<keyword evidence="2" id="KW-0812">Transmembrane</keyword>
<feature type="compositionally biased region" description="Low complexity" evidence="1">
    <location>
        <begin position="71"/>
        <end position="86"/>
    </location>
</feature>
<protein>
    <recommendedName>
        <fullName evidence="5">Glycosyltransferase family 61 protein</fullName>
    </recommendedName>
</protein>
<keyword evidence="2" id="KW-1133">Transmembrane helix</keyword>
<name>A0A8H6Z2T8_9AGAR</name>
<proteinExistence type="predicted"/>
<evidence type="ECO:0000256" key="1">
    <source>
        <dbReference type="SAM" id="MobiDB-lite"/>
    </source>
</evidence>
<dbReference type="OrthoDB" id="546212at2759"/>
<evidence type="ECO:0008006" key="5">
    <source>
        <dbReference type="Google" id="ProtNLM"/>
    </source>
</evidence>
<evidence type="ECO:0000313" key="4">
    <source>
        <dbReference type="Proteomes" id="UP000620124"/>
    </source>
</evidence>
<reference evidence="3" key="1">
    <citation type="submission" date="2020-05" db="EMBL/GenBank/DDBJ databases">
        <title>Mycena genomes resolve the evolution of fungal bioluminescence.</title>
        <authorList>
            <person name="Tsai I.J."/>
        </authorList>
    </citation>
    <scope>NUCLEOTIDE SEQUENCE</scope>
    <source>
        <strain evidence="3">CCC161011</strain>
    </source>
</reference>
<dbReference type="GO" id="GO:0005783">
    <property type="term" value="C:endoplasmic reticulum"/>
    <property type="evidence" value="ECO:0007669"/>
    <property type="project" value="TreeGrafter"/>
</dbReference>
<gene>
    <name evidence="3" type="ORF">MVEN_00209500</name>
</gene>
<keyword evidence="4" id="KW-1185">Reference proteome</keyword>
<dbReference type="EMBL" id="JACAZI010000002">
    <property type="protein sequence ID" value="KAF7368841.1"/>
    <property type="molecule type" value="Genomic_DNA"/>
</dbReference>
<keyword evidence="2" id="KW-0472">Membrane</keyword>
<feature type="region of interest" description="Disordered" evidence="1">
    <location>
        <begin position="562"/>
        <end position="606"/>
    </location>
</feature>
<feature type="compositionally biased region" description="Gly residues" evidence="1">
    <location>
        <begin position="100"/>
        <end position="114"/>
    </location>
</feature>
<dbReference type="PANTHER" id="PTHR20961">
    <property type="entry name" value="GLYCOSYLTRANSFERASE"/>
    <property type="match status" value="1"/>
</dbReference>
<comment type="caution">
    <text evidence="3">The sequence shown here is derived from an EMBL/GenBank/DDBJ whole genome shotgun (WGS) entry which is preliminary data.</text>
</comment>
<evidence type="ECO:0000256" key="2">
    <source>
        <dbReference type="SAM" id="Phobius"/>
    </source>
</evidence>
<dbReference type="InterPro" id="IPR007657">
    <property type="entry name" value="Glycosyltransferase_61"/>
</dbReference>
<feature type="compositionally biased region" description="Low complexity" evidence="1">
    <location>
        <begin position="578"/>
        <end position="589"/>
    </location>
</feature>
<dbReference type="GO" id="GO:0035269">
    <property type="term" value="P:protein O-linked glycosylation via mannose"/>
    <property type="evidence" value="ECO:0007669"/>
    <property type="project" value="TreeGrafter"/>
</dbReference>
<sequence>MSSAAYTSLPTAANANGYPPAQGQGAKALLSRLTSTTQPTRIRRLLIFIAVLGLSSFLLVYVVFAPSFSFSSSGSGNSGSAPPSGGYNEDYTYSDAGNNGDNGGGGNTEGGVGPDGPSSPFFRDAHPALHARLFLARAQAEIKARGLDTCNGQLSARMIDGYIEGAVPYCASSDNSAAIHCFPAGSASAPSSPNKWWPYPQSFCTSQSLSHTPGWGGPVSVRGKFEGRCEITNWGADLKKAMGTEVFLGVEFDENTKSGETCDETLTHPVLFVPRQDRWNPFHVGEDLVTTFLSLMIFSRQPSASSSTPSSTEAKLWKDLPGAYDKGGSKFTTLAKSLANELTHTEGLQLIFQDDYLPTESLFAPLYDRIGAFPPRRMAVEGLGNTCLSRAMHSVGAGASLLSATGVGRPFSCASELVWGASLWLRWVWGFEALPANVGAYAERRDVDLEVERRAPVGKTGADAGEPIQVLFLSREKFDAYTRHKNHQISGWSEARHINNEGELLAGLRKGLAELCRVETKVAGSSTTHTPGSHDCAFTDANALPGSWGVRLHAREARALGVGRQAAAAPPPSDSHSDASSGGAAAAPGPGAGGAPNGEGLANERRWGNVSHPRDFTAYARAKAGPRALRFASLDPTTSALPAQLRAVGRADVVISVHAGALGLTLLMPTGRASVVELMTTGAQGNWHFHNMAHMMGMEYVRVDVQKNVDVSKVVRSVRELVEKRLQN</sequence>
<dbReference type="AlphaFoldDB" id="A0A8H6Z2T8"/>